<evidence type="ECO:0000313" key="3">
    <source>
        <dbReference type="Proteomes" id="UP000004136"/>
    </source>
</evidence>
<evidence type="ECO:0000259" key="1">
    <source>
        <dbReference type="Pfam" id="PF14311"/>
    </source>
</evidence>
<reference evidence="2 3" key="1">
    <citation type="submission" date="2012-04" db="EMBL/GenBank/DDBJ databases">
        <title>The Genome Sequence of Bacillus cereus HuA2-1.</title>
        <authorList>
            <consortium name="The Broad Institute Genome Sequencing Platform"/>
            <consortium name="The Broad Institute Genome Sequencing Center for Infectious Disease"/>
            <person name="Feldgarden M."/>
            <person name="Van der Auwera G.A."/>
            <person name="Mahillon J."/>
            <person name="Duprez V."/>
            <person name="Timmery S."/>
            <person name="Mattelet C."/>
            <person name="Dierick K."/>
            <person name="Sun M."/>
            <person name="Yu Z."/>
            <person name="Zhu L."/>
            <person name="Hu X."/>
            <person name="Shank E.B."/>
            <person name="Swiecicka I."/>
            <person name="Hansen B.M."/>
            <person name="Andrup L."/>
            <person name="Young S.K."/>
            <person name="Zeng Q."/>
            <person name="Gargeya S."/>
            <person name="Fitzgerald M."/>
            <person name="Haas B."/>
            <person name="Abouelleil A."/>
            <person name="Alvarado L."/>
            <person name="Arachchi H.M."/>
            <person name="Berlin A."/>
            <person name="Chapman S.B."/>
            <person name="Goldberg J."/>
            <person name="Griggs A."/>
            <person name="Gujja S."/>
            <person name="Hansen M."/>
            <person name="Howarth C."/>
            <person name="Imamovic A."/>
            <person name="Larimer J."/>
            <person name="McCowen C."/>
            <person name="Montmayeur A."/>
            <person name="Murphy C."/>
            <person name="Neiman D."/>
            <person name="Pearson M."/>
            <person name="Priest M."/>
            <person name="Roberts A."/>
            <person name="Saif S."/>
            <person name="Shea T."/>
            <person name="Sisk P."/>
            <person name="Sykes S."/>
            <person name="Wortman J."/>
            <person name="Nusbaum C."/>
            <person name="Birren B."/>
        </authorList>
    </citation>
    <scope>NUCLEOTIDE SEQUENCE [LARGE SCALE GENOMIC DNA]</scope>
    <source>
        <strain evidence="2 3">HuA2-1</strain>
    </source>
</reference>
<sequence length="38" mass="4435">MDNSLAIRKPKLSKQWHETKNGKLTPFDVTYSSDKKEL</sequence>
<evidence type="ECO:0000313" key="2">
    <source>
        <dbReference type="EMBL" id="EJV76471.1"/>
    </source>
</evidence>
<accession>J9BBX5</accession>
<proteinExistence type="predicted"/>
<dbReference type="InterPro" id="IPR025487">
    <property type="entry name" value="DUF4379"/>
</dbReference>
<gene>
    <name evidence="2" type="ORF">IG3_05231</name>
</gene>
<dbReference type="EMBL" id="AHDV01000041">
    <property type="protein sequence ID" value="EJV76471.1"/>
    <property type="molecule type" value="Genomic_DNA"/>
</dbReference>
<dbReference type="RefSeq" id="WP_002204042.1">
    <property type="nucleotide sequence ID" value="NZ_JH804674.1"/>
</dbReference>
<dbReference type="AlphaFoldDB" id="J9BBX5"/>
<dbReference type="PATRIC" id="fig|1053201.3.peg.5362"/>
<comment type="caution">
    <text evidence="2">The sequence shown here is derived from an EMBL/GenBank/DDBJ whole genome shotgun (WGS) entry which is preliminary data.</text>
</comment>
<feature type="domain" description="Treble clef zinc finger" evidence="1">
    <location>
        <begin position="12"/>
        <end position="36"/>
    </location>
</feature>
<organism evidence="2 3">
    <name type="scientific">Bacillus cereus HuA2-1</name>
    <dbReference type="NCBI Taxonomy" id="1053201"/>
    <lineage>
        <taxon>Bacteria</taxon>
        <taxon>Bacillati</taxon>
        <taxon>Bacillota</taxon>
        <taxon>Bacilli</taxon>
        <taxon>Bacillales</taxon>
        <taxon>Bacillaceae</taxon>
        <taxon>Bacillus</taxon>
        <taxon>Bacillus cereus group</taxon>
    </lineage>
</organism>
<dbReference type="Proteomes" id="UP000004136">
    <property type="component" value="Unassembled WGS sequence"/>
</dbReference>
<dbReference type="HOGENOM" id="CLU_3324120_0_0_9"/>
<dbReference type="Pfam" id="PF14311">
    <property type="entry name" value="DUF4379"/>
    <property type="match status" value="1"/>
</dbReference>
<name>J9BBX5_BACCE</name>
<protein>
    <recommendedName>
        <fullName evidence="1">Treble clef zinc finger domain-containing protein</fullName>
    </recommendedName>
</protein>